<keyword evidence="3" id="KW-1185">Reference proteome</keyword>
<keyword evidence="2" id="KW-0540">Nuclease</keyword>
<accession>A0ABW2EV27</accession>
<name>A0ABW2EV27_9GAMM</name>
<dbReference type="Pfam" id="PF13391">
    <property type="entry name" value="HNH_2"/>
    <property type="match status" value="1"/>
</dbReference>
<evidence type="ECO:0000313" key="2">
    <source>
        <dbReference type="EMBL" id="MFC7088633.1"/>
    </source>
</evidence>
<keyword evidence="2" id="KW-0255">Endonuclease</keyword>
<dbReference type="Gene3D" id="1.10.30.50">
    <property type="match status" value="1"/>
</dbReference>
<protein>
    <submittedName>
        <fullName evidence="2">HNH endonuclease</fullName>
    </submittedName>
</protein>
<sequence>MELEGSGRRVLEVLVPHLSKVVPGKPKTYLGYKYVHEALGLTYLGPAWGESLKKQGLASLADWTYENDLPGITGIIISTGSYEPGKGYFKLFGKDEGDYPWWAEEVRRSKDFNWSPYIQDEFDLKPVDLSSPDREDITVSIIIRDSKLSVKVKALNNECQICSLALEMPAGKKYAEAHHIQPLGEPHNGPDVIENMICVCPNHHAMLDYGAIKLHSENIASKQGHAISEQFIEYHNKNVYQP</sequence>
<feature type="domain" description="HNH nuclease" evidence="1">
    <location>
        <begin position="159"/>
        <end position="212"/>
    </location>
</feature>
<evidence type="ECO:0000259" key="1">
    <source>
        <dbReference type="Pfam" id="PF13391"/>
    </source>
</evidence>
<keyword evidence="2" id="KW-0378">Hydrolase</keyword>
<dbReference type="InterPro" id="IPR003615">
    <property type="entry name" value="HNH_nuc"/>
</dbReference>
<comment type="caution">
    <text evidence="2">The sequence shown here is derived from an EMBL/GenBank/DDBJ whole genome shotgun (WGS) entry which is preliminary data.</text>
</comment>
<gene>
    <name evidence="2" type="ORF">ACFQH5_03585</name>
</gene>
<dbReference type="RefSeq" id="WP_346064090.1">
    <property type="nucleotide sequence ID" value="NZ_BAAADR010000044.1"/>
</dbReference>
<dbReference type="EMBL" id="JBHSZP010000004">
    <property type="protein sequence ID" value="MFC7088633.1"/>
    <property type="molecule type" value="Genomic_DNA"/>
</dbReference>
<proteinExistence type="predicted"/>
<dbReference type="Proteomes" id="UP001596411">
    <property type="component" value="Unassembled WGS sequence"/>
</dbReference>
<dbReference type="CDD" id="cd00085">
    <property type="entry name" value="HNHc"/>
    <property type="match status" value="1"/>
</dbReference>
<evidence type="ECO:0000313" key="3">
    <source>
        <dbReference type="Proteomes" id="UP001596411"/>
    </source>
</evidence>
<dbReference type="GO" id="GO:0004519">
    <property type="term" value="F:endonuclease activity"/>
    <property type="evidence" value="ECO:0007669"/>
    <property type="project" value="UniProtKB-KW"/>
</dbReference>
<reference evidence="3" key="1">
    <citation type="journal article" date="2019" name="Int. J. Syst. Evol. Microbiol.">
        <title>The Global Catalogue of Microorganisms (GCM) 10K type strain sequencing project: providing services to taxonomists for standard genome sequencing and annotation.</title>
        <authorList>
            <consortium name="The Broad Institute Genomics Platform"/>
            <consortium name="The Broad Institute Genome Sequencing Center for Infectious Disease"/>
            <person name="Wu L."/>
            <person name="Ma J."/>
        </authorList>
    </citation>
    <scope>NUCLEOTIDE SEQUENCE [LARGE SCALE GENOMIC DNA]</scope>
    <source>
        <strain evidence="3">CGMCC 1.13666</strain>
    </source>
</reference>
<organism evidence="2 3">
    <name type="scientific">Halomonas salifodinae</name>
    <dbReference type="NCBI Taxonomy" id="438745"/>
    <lineage>
        <taxon>Bacteria</taxon>
        <taxon>Pseudomonadati</taxon>
        <taxon>Pseudomonadota</taxon>
        <taxon>Gammaproteobacteria</taxon>
        <taxon>Oceanospirillales</taxon>
        <taxon>Halomonadaceae</taxon>
        <taxon>Halomonas</taxon>
    </lineage>
</organism>